<organism evidence="1">
    <name type="scientific">Paramoeba aestuarina</name>
    <dbReference type="NCBI Taxonomy" id="180227"/>
    <lineage>
        <taxon>Eukaryota</taxon>
        <taxon>Amoebozoa</taxon>
        <taxon>Discosea</taxon>
        <taxon>Flabellinia</taxon>
        <taxon>Dactylopodida</taxon>
        <taxon>Paramoebidae</taxon>
        <taxon>Paramoeba</taxon>
    </lineage>
</organism>
<evidence type="ECO:0000313" key="1">
    <source>
        <dbReference type="EMBL" id="CAE2328465.1"/>
    </source>
</evidence>
<sequence length="1295" mass="145528">MSDLWLSSFLNFFLPHLEKIAQKAARVLVAESLNRDRSSITCYVGYTSLLISYVRDSLTLESLACSSGQLVQSVNRAVAAATTVCSAFKKEFLAPKSSPGVCEKKISSLERLMEELLLLTLKVTEGSISAHPSNEGYADMNRLSQLRGNLFSLFTEAQLARFAVVRQRTFDFAIHLKEKLALGDDRLGEGFVEVVGDDGKVRLSPFNVQYHTQYVSLAFDLLQSVLSSYRQAPEDELAVKVWNVIKARSYPLPHANAGAYVQAVVNLPKGVQKLERSTLLSVGTSLFATKKLTNHIASLYAQLGLLDEVVDSSPENASTKDHLLLLYGNVQNEGVRKLLEEKTRDRDANNRMDAHCTLLTRSMVSFAEVASSLSYVQERTKNEAGLYRPTVYSWITSNIQRVIALSLDGEDCLEDTKKCVQALIKMLRNDVSKRDSVAKNTFQNLASSIVSKALTHNNGRCCLKVREEWLGGAVLLQWIIKKTILGDVGWQTFEWPLGNSRFPTTHMVAEESLEGVFKETFEKYYRNGTYFCTVLKKKIFSQGLQVHSQDLFTPEMAVRLLLSSLLNVQKSQLDGSDKETKEWMERGADELAEDKFFPRAPQGKSYSMTRTRMEALFKFTSTLWTHCPQLVCFLERITNGLAQENRNHALYYSHFLQACSLFWIVKGQYPSGSVWYEVPPLRKLSHALFAAAIETKSSECNKFMTIWREEKEGFGKADLSALSLNQIQFIATNCSSLHSFYLDKQSDKLRKCEMLRIALELSPSAIHLLSSDLIANRDDILGKYLGAPRSECHGVFDPGYWKNLSQKDLAKPFRLTLTSAQVSSLGRDTLGRHTQLALDDAMDVSKSPGERSRAVAQFVESPVSGHQEIIALLKRLLANRSEEDGALDVLLETVILSVFSTDATWFVLAYLLSPQVISTSPQRTTASILTQMKKWIPVSKVVGVVEILLEPKRRWALHLFLFKSILRLLFDCNIEKGAQIFLKEWENRYETEMHKDLQYEMVKLSVDAIRTKSPVTDVAWKVVESIATDPKASNEILLLLLTPRWSPRAAFATQKTLDTSYSIPRKQENGEFLKLCSARPGLGVVSFCEEDVASRVKDLMGLIQNTHPNSPISTLAFVHQFTLSRATLGEEEDQSIHALHSLLLGETINQEGKLTDLGALSSLSPPLETLPEATHYLIHTVPKLYVGLLLQVLNRKIQEGYPDVHRNSDKPFLELSSHEYAKQLTRLVSCLLTTLAKTAPLEVEKRARVSEVLRLLMTSIKSSHAMWFKHLVSLPSAHLLSFLGKEKDLLQRTLQ</sequence>
<reference evidence="1" key="1">
    <citation type="submission" date="2021-01" db="EMBL/GenBank/DDBJ databases">
        <authorList>
            <person name="Corre E."/>
            <person name="Pelletier E."/>
            <person name="Niang G."/>
            <person name="Scheremetjew M."/>
            <person name="Finn R."/>
            <person name="Kale V."/>
            <person name="Holt S."/>
            <person name="Cochrane G."/>
            <person name="Meng A."/>
            <person name="Brown T."/>
            <person name="Cohen L."/>
        </authorList>
    </citation>
    <scope>NUCLEOTIDE SEQUENCE</scope>
    <source>
        <strain evidence="1">SoJaBio B1-5/56/2</strain>
    </source>
</reference>
<name>A0A7S4UTJ4_9EUKA</name>
<protein>
    <submittedName>
        <fullName evidence="1">Uncharacterized protein</fullName>
    </submittedName>
</protein>
<proteinExistence type="predicted"/>
<dbReference type="EMBL" id="HBKR01032098">
    <property type="protein sequence ID" value="CAE2328465.1"/>
    <property type="molecule type" value="Transcribed_RNA"/>
</dbReference>
<gene>
    <name evidence="1" type="ORF">NAES01612_LOCUS21115</name>
</gene>
<accession>A0A7S4UTJ4</accession>